<dbReference type="Gene3D" id="2.40.420.20">
    <property type="match status" value="1"/>
</dbReference>
<dbReference type="AlphaFoldDB" id="A0A8K0VBM0"/>
<comment type="caution">
    <text evidence="2">The sequence shown here is derived from an EMBL/GenBank/DDBJ whole genome shotgun (WGS) entry which is preliminary data.</text>
</comment>
<dbReference type="RefSeq" id="WP_202686815.1">
    <property type="nucleotide sequence ID" value="NZ_JAESVN010000001.1"/>
</dbReference>
<evidence type="ECO:0000313" key="3">
    <source>
        <dbReference type="Proteomes" id="UP000648908"/>
    </source>
</evidence>
<evidence type="ECO:0000256" key="1">
    <source>
        <dbReference type="SAM" id="MobiDB-lite"/>
    </source>
</evidence>
<dbReference type="GO" id="GO:1990281">
    <property type="term" value="C:efflux pump complex"/>
    <property type="evidence" value="ECO:0007669"/>
    <property type="project" value="TreeGrafter"/>
</dbReference>
<proteinExistence type="predicted"/>
<keyword evidence="3" id="KW-1185">Reference proteome</keyword>
<accession>A0A8K0VBM0</accession>
<dbReference type="EMBL" id="JAESVN010000001">
    <property type="protein sequence ID" value="MBL4916180.1"/>
    <property type="molecule type" value="Genomic_DNA"/>
</dbReference>
<dbReference type="PANTHER" id="PTHR30469:SF15">
    <property type="entry name" value="HLYD FAMILY OF SECRETION PROTEINS"/>
    <property type="match status" value="1"/>
</dbReference>
<dbReference type="GO" id="GO:0015562">
    <property type="term" value="F:efflux transmembrane transporter activity"/>
    <property type="evidence" value="ECO:0007669"/>
    <property type="project" value="TreeGrafter"/>
</dbReference>
<sequence length="504" mass="52969">MRFLTRSLGGLFLLALTLGLLALSGRVLTDAVQTRLEGGGPAMPARERVFTANLMTATPVDFAPVTLAFGEIRSSRTLELRAPRGGEVLELSPGFRDGATVQAGELLVRLDPSDAQAALDLAEVDLANAEAETRDAARALTLARDDLVAAEEQETLRRQALERQREILVRGAGSEATVETAALALSSARQSTLSRASALNAAEARVDQSATALTRAQIALSETERALRETRLHAAFDGVLSGVSVVQGRILGANEALGQLIDPTAMEVAFRLSTTQFGRLIGADGALIDAELSVGLDIAGTEILARGRLDRAGAAVGEGQTGRLVYATLEAAGGFRPGDFVTVRVAEPLLDGVVILPATALGQRGTVLALGNEDRLEELPVTLIRRQDDHVVIEAAAIAGREIVTERSPLLGAGIKVRPVRPEAAPGTPGDTAQDAPGAPARMAATDAAPAMMTLTEDRRARLIAHVEGLSRIPPEARARILAQLAEPEVPARMIERLESRMGG</sequence>
<dbReference type="Proteomes" id="UP000648908">
    <property type="component" value="Unassembled WGS sequence"/>
</dbReference>
<evidence type="ECO:0000313" key="2">
    <source>
        <dbReference type="EMBL" id="MBL4916180.1"/>
    </source>
</evidence>
<dbReference type="Gene3D" id="2.40.30.170">
    <property type="match status" value="1"/>
</dbReference>
<name>A0A8K0VBM0_9RHOB</name>
<dbReference type="Gene3D" id="2.40.50.100">
    <property type="match status" value="1"/>
</dbReference>
<reference evidence="2" key="1">
    <citation type="submission" date="2021-01" db="EMBL/GenBank/DDBJ databases">
        <title>Tabrizicola alba sp. nov. a motile alkaliphilic bacterium isolated from a soda lake.</title>
        <authorList>
            <person name="Szuroczki S."/>
            <person name="Abbaszade G."/>
            <person name="Schumann P."/>
            <person name="Toth E."/>
        </authorList>
    </citation>
    <scope>NUCLEOTIDE SEQUENCE</scope>
    <source>
        <strain evidence="2">DMG-N-6</strain>
    </source>
</reference>
<dbReference type="PANTHER" id="PTHR30469">
    <property type="entry name" value="MULTIDRUG RESISTANCE PROTEIN MDTA"/>
    <property type="match status" value="1"/>
</dbReference>
<dbReference type="Gene3D" id="1.10.287.470">
    <property type="entry name" value="Helix hairpin bin"/>
    <property type="match status" value="1"/>
</dbReference>
<dbReference type="SUPFAM" id="SSF111369">
    <property type="entry name" value="HlyD-like secretion proteins"/>
    <property type="match status" value="2"/>
</dbReference>
<feature type="region of interest" description="Disordered" evidence="1">
    <location>
        <begin position="421"/>
        <end position="440"/>
    </location>
</feature>
<protein>
    <submittedName>
        <fullName evidence="2">HlyD family efflux transporter periplasmic adaptor subunit</fullName>
    </submittedName>
</protein>
<gene>
    <name evidence="2" type="ORF">JL811_03010</name>
</gene>
<organism evidence="2 3">
    <name type="scientific">Szabonella alba</name>
    <dbReference type="NCBI Taxonomy" id="2804194"/>
    <lineage>
        <taxon>Bacteria</taxon>
        <taxon>Pseudomonadati</taxon>
        <taxon>Pseudomonadota</taxon>
        <taxon>Alphaproteobacteria</taxon>
        <taxon>Rhodobacterales</taxon>
        <taxon>Paracoccaceae</taxon>
        <taxon>Szabonella</taxon>
    </lineage>
</organism>